<reference evidence="2" key="1">
    <citation type="submission" date="2021-01" db="UniProtKB">
        <authorList>
            <consortium name="EnsemblMetazoa"/>
        </authorList>
    </citation>
    <scope>IDENTIFICATION</scope>
</reference>
<dbReference type="Proteomes" id="UP000594262">
    <property type="component" value="Unplaced"/>
</dbReference>
<dbReference type="OrthoDB" id="5945173at2759"/>
<evidence type="ECO:0000313" key="2">
    <source>
        <dbReference type="EnsemblMetazoa" id="CLYHEMP004720.1"/>
    </source>
</evidence>
<feature type="chain" id="PRO_5029531262" evidence="1">
    <location>
        <begin position="23"/>
        <end position="153"/>
    </location>
</feature>
<evidence type="ECO:0000256" key="1">
    <source>
        <dbReference type="SAM" id="SignalP"/>
    </source>
</evidence>
<sequence>MDMFRSTFSMFIIIGYLGKVETLKCYTCSTLDPQVCKLQQQRDEFQKECGPRTTCVTMTYKQMTGGEEVTRFIKKCGTPYSQRCDDSCSNVEHLVPKSCKTSCCTSNLCNEEVNTTVIWYALIGKPNPNSSQQVQFNGLLWLLISLISSIYFV</sequence>
<dbReference type="SUPFAM" id="SSF57302">
    <property type="entry name" value="Snake toxin-like"/>
    <property type="match status" value="1"/>
</dbReference>
<proteinExistence type="predicted"/>
<dbReference type="AlphaFoldDB" id="A0A7M5WJI4"/>
<dbReference type="InterPro" id="IPR045860">
    <property type="entry name" value="Snake_toxin-like_sf"/>
</dbReference>
<dbReference type="CDD" id="cd00117">
    <property type="entry name" value="TFP"/>
    <property type="match status" value="1"/>
</dbReference>
<name>A0A7M5WJI4_9CNID</name>
<dbReference type="GeneID" id="136820818"/>
<evidence type="ECO:0000313" key="3">
    <source>
        <dbReference type="Proteomes" id="UP000594262"/>
    </source>
</evidence>
<organism evidence="2 3">
    <name type="scientific">Clytia hemisphaerica</name>
    <dbReference type="NCBI Taxonomy" id="252671"/>
    <lineage>
        <taxon>Eukaryota</taxon>
        <taxon>Metazoa</taxon>
        <taxon>Cnidaria</taxon>
        <taxon>Hydrozoa</taxon>
        <taxon>Hydroidolina</taxon>
        <taxon>Leptothecata</taxon>
        <taxon>Obeliida</taxon>
        <taxon>Clytiidae</taxon>
        <taxon>Clytia</taxon>
    </lineage>
</organism>
<dbReference type="RefSeq" id="XP_066933154.1">
    <property type="nucleotide sequence ID" value="XM_067077053.1"/>
</dbReference>
<keyword evidence="1" id="KW-0732">Signal</keyword>
<feature type="signal peptide" evidence="1">
    <location>
        <begin position="1"/>
        <end position="22"/>
    </location>
</feature>
<protein>
    <submittedName>
        <fullName evidence="2">Uncharacterized protein</fullName>
    </submittedName>
</protein>
<dbReference type="EnsemblMetazoa" id="CLYHEMT004720.1">
    <property type="protein sequence ID" value="CLYHEMP004720.1"/>
    <property type="gene ID" value="CLYHEMG004720"/>
</dbReference>
<keyword evidence="3" id="KW-1185">Reference proteome</keyword>
<dbReference type="Gene3D" id="2.10.60.10">
    <property type="entry name" value="CD59"/>
    <property type="match status" value="1"/>
</dbReference>
<accession>A0A7M5WJI4</accession>